<name>A0A0C2MDA9_THEKT</name>
<evidence type="ECO:0000313" key="1">
    <source>
        <dbReference type="EMBL" id="KII62294.1"/>
    </source>
</evidence>
<evidence type="ECO:0000313" key="2">
    <source>
        <dbReference type="Proteomes" id="UP000031668"/>
    </source>
</evidence>
<protein>
    <recommendedName>
        <fullName evidence="3">Tc1-like transposase DDE domain-containing protein</fullName>
    </recommendedName>
</protein>
<sequence length="165" mass="19005">MEKSQADSQKIDPEIKAERRECYSHIVYVYESPFNLHIFKSHGWSYVGTTPNPIVPNSRGQNVTMLLAISCYSIIQYDAIVGRVAVLREGDFTIVMDNARSHHSAVNNMDTSLIMSNFYRDTHKQGPPLNRIQIDDILKLNKTSWLNLMYEKDRLVVLGYEGRPR</sequence>
<dbReference type="EMBL" id="JWZT01005020">
    <property type="protein sequence ID" value="KII62294.1"/>
    <property type="molecule type" value="Genomic_DNA"/>
</dbReference>
<keyword evidence="2" id="KW-1185">Reference proteome</keyword>
<dbReference type="Proteomes" id="UP000031668">
    <property type="component" value="Unassembled WGS sequence"/>
</dbReference>
<accession>A0A0C2MDA9</accession>
<reference evidence="1 2" key="1">
    <citation type="journal article" date="2014" name="Genome Biol. Evol.">
        <title>The genome of the myxosporean Thelohanellus kitauei shows adaptations to nutrient acquisition within its fish host.</title>
        <authorList>
            <person name="Yang Y."/>
            <person name="Xiong J."/>
            <person name="Zhou Z."/>
            <person name="Huo F."/>
            <person name="Miao W."/>
            <person name="Ran C."/>
            <person name="Liu Y."/>
            <person name="Zhang J."/>
            <person name="Feng J."/>
            <person name="Wang M."/>
            <person name="Wang M."/>
            <person name="Wang L."/>
            <person name="Yao B."/>
        </authorList>
    </citation>
    <scope>NUCLEOTIDE SEQUENCE [LARGE SCALE GENOMIC DNA]</scope>
    <source>
        <strain evidence="1">Wuqing</strain>
    </source>
</reference>
<dbReference type="OrthoDB" id="7744248at2759"/>
<organism evidence="1 2">
    <name type="scientific">Thelohanellus kitauei</name>
    <name type="common">Myxosporean</name>
    <dbReference type="NCBI Taxonomy" id="669202"/>
    <lineage>
        <taxon>Eukaryota</taxon>
        <taxon>Metazoa</taxon>
        <taxon>Cnidaria</taxon>
        <taxon>Myxozoa</taxon>
        <taxon>Myxosporea</taxon>
        <taxon>Bivalvulida</taxon>
        <taxon>Platysporina</taxon>
        <taxon>Myxobolidae</taxon>
        <taxon>Thelohanellus</taxon>
    </lineage>
</organism>
<gene>
    <name evidence="1" type="ORF">RF11_07575</name>
</gene>
<dbReference type="AlphaFoldDB" id="A0A0C2MDA9"/>
<evidence type="ECO:0008006" key="3">
    <source>
        <dbReference type="Google" id="ProtNLM"/>
    </source>
</evidence>
<proteinExistence type="predicted"/>
<comment type="caution">
    <text evidence="1">The sequence shown here is derived from an EMBL/GenBank/DDBJ whole genome shotgun (WGS) entry which is preliminary data.</text>
</comment>